<dbReference type="Proteomes" id="UP000217257">
    <property type="component" value="Chromosome"/>
</dbReference>
<evidence type="ECO:0000313" key="3">
    <source>
        <dbReference type="Proteomes" id="UP000217257"/>
    </source>
</evidence>
<dbReference type="KEGG" id="cfus:CYFUS_009100"/>
<proteinExistence type="predicted"/>
<dbReference type="InterPro" id="IPR036116">
    <property type="entry name" value="FN3_sf"/>
</dbReference>
<gene>
    <name evidence="2" type="ORF">CYFUS_009100</name>
</gene>
<feature type="signal peptide" evidence="1">
    <location>
        <begin position="1"/>
        <end position="24"/>
    </location>
</feature>
<protein>
    <submittedName>
        <fullName evidence="2">Uncharacterized protein</fullName>
    </submittedName>
</protein>
<dbReference type="InterPro" id="IPR035986">
    <property type="entry name" value="PKD_dom_sf"/>
</dbReference>
<dbReference type="AlphaFoldDB" id="A0A250JJ13"/>
<reference evidence="2 3" key="1">
    <citation type="submission" date="2017-06" db="EMBL/GenBank/DDBJ databases">
        <title>Sequencing and comparative analysis of myxobacterial genomes.</title>
        <authorList>
            <person name="Rupp O."/>
            <person name="Goesmann A."/>
            <person name="Sogaard-Andersen L."/>
        </authorList>
    </citation>
    <scope>NUCLEOTIDE SEQUENCE [LARGE SCALE GENOMIC DNA]</scope>
    <source>
        <strain evidence="2 3">DSM 52655</strain>
    </source>
</reference>
<dbReference type="Gene3D" id="2.60.40.10">
    <property type="entry name" value="Immunoglobulins"/>
    <property type="match status" value="2"/>
</dbReference>
<sequence length="910" mass="95611">MFHWNRSRRAALAVALLSMGLLVACGGDSRSASAQLTVMVPQALSAADVARVQVELSGPGIPAPLLTELVQVGGTWTGTISGIPAGTGRLFRASAYDAAAKLLYRGEAGPLSIEPGKTASVAILLQQVEPQVPFENEAPRIDSLVVSTNPVEPGGSVTLTASAHDANPGDTLSYSWSATAGTFSATGSAVTTWTAPSTEGSQRIQLEVVDSRGASATLSVDIGVLLPGSTGSATVNASFNTWPSITAMNGVPSVLLPGGSARLMATVTDADGDVPLFSWESSCTGSFDDATRASPTFTLTALPGNGRCSFRLTATDGRGGQHSGTLILHAGTTPPPDVAPKIDASWQSVPGASGGAKVALGVTAHDPEGTALSFSWSASQGDFPWTPRQTATSSEIDWRAPACLSGPVTVTVTVQDAAGSSASQLFSLAPAPNSECTPAMVTGMRNALRVQADGSVLPSPFGLTNVALGAWVPTSDGLSYSWRAGTGHAHGTFVIPEVTEGSPYLLRYANSYIWTRGRSLELDQVELGHRQVRVVGPPEANLEMELQGFSPWQVGDDLQFHSETAGLGYLSTFGCIGPVFPLPAVGGTDLSGAVPYSWFAEQCGLSAYWLDQTEDHLFVTQLVSRPDPRTGANVQEARRSILFSGPENTAQGNILLRGQLAPLPTTTQSLTIRAPEFESLAQAGHPAATVRDNNFGISTLLAYDRYGGYTTAPDVATAYSMLPGRGDIQPVFEFGNPYPSHWPLFSFFQVTAEVPFTIELPEGGTAQPSYPMYTAAREPLVPGSNPTIVPKLGPARELRLNGLVATENLTGVGTTPLLSWTVPALGTPTYYQLRLYRVSVMADGSVSRQSMATLYTPETQLRLPPGMLATDRHYYVQVTAYLRPGVDPSNPFKDSPVSHYAPAVTGVFKP</sequence>
<dbReference type="SUPFAM" id="SSF49299">
    <property type="entry name" value="PKD domain"/>
    <property type="match status" value="1"/>
</dbReference>
<organism evidence="2 3">
    <name type="scientific">Cystobacter fuscus</name>
    <dbReference type="NCBI Taxonomy" id="43"/>
    <lineage>
        <taxon>Bacteria</taxon>
        <taxon>Pseudomonadati</taxon>
        <taxon>Myxococcota</taxon>
        <taxon>Myxococcia</taxon>
        <taxon>Myxococcales</taxon>
        <taxon>Cystobacterineae</taxon>
        <taxon>Archangiaceae</taxon>
        <taxon>Cystobacter</taxon>
    </lineage>
</organism>
<dbReference type="SUPFAM" id="SSF49265">
    <property type="entry name" value="Fibronectin type III"/>
    <property type="match status" value="1"/>
</dbReference>
<dbReference type="EMBL" id="CP022098">
    <property type="protein sequence ID" value="ATB43620.1"/>
    <property type="molecule type" value="Genomic_DNA"/>
</dbReference>
<feature type="chain" id="PRO_5012964912" evidence="1">
    <location>
        <begin position="25"/>
        <end position="910"/>
    </location>
</feature>
<evidence type="ECO:0000256" key="1">
    <source>
        <dbReference type="SAM" id="SignalP"/>
    </source>
</evidence>
<dbReference type="InterPro" id="IPR013783">
    <property type="entry name" value="Ig-like_fold"/>
</dbReference>
<name>A0A250JJ13_9BACT</name>
<evidence type="ECO:0000313" key="2">
    <source>
        <dbReference type="EMBL" id="ATB43620.1"/>
    </source>
</evidence>
<dbReference type="Pfam" id="PF22352">
    <property type="entry name" value="K319L-like_PKD"/>
    <property type="match status" value="1"/>
</dbReference>
<accession>A0A250JJ13</accession>
<keyword evidence="1" id="KW-0732">Signal</keyword>
<dbReference type="RefSeq" id="WP_157759045.1">
    <property type="nucleotide sequence ID" value="NZ_CP022098.1"/>
</dbReference>
<dbReference type="PROSITE" id="PS51257">
    <property type="entry name" value="PROKAR_LIPOPROTEIN"/>
    <property type="match status" value="1"/>
</dbReference>